<dbReference type="RefSeq" id="WP_005605726.1">
    <property type="nucleotide sequence ID" value="NZ_CP102283.1"/>
</dbReference>
<dbReference type="GO" id="GO:0000976">
    <property type="term" value="F:transcription cis-regulatory region binding"/>
    <property type="evidence" value="ECO:0007669"/>
    <property type="project" value="TreeGrafter"/>
</dbReference>
<dbReference type="EMBL" id="ACKZ01000012">
    <property type="protein sequence ID" value="EEW37758.1"/>
    <property type="molecule type" value="Genomic_DNA"/>
</dbReference>
<name>C8NF49_9LACT</name>
<keyword evidence="7" id="KW-0804">Transcription</keyword>
<dbReference type="Proteomes" id="UP000005926">
    <property type="component" value="Unassembled WGS sequence"/>
</dbReference>
<comment type="similarity">
    <text evidence="1">Belongs to the Fur family.</text>
</comment>
<keyword evidence="5" id="KW-0805">Transcription regulation</keyword>
<keyword evidence="9" id="KW-0408">Iron</keyword>
<dbReference type="GO" id="GO:1900376">
    <property type="term" value="P:regulation of secondary metabolite biosynthetic process"/>
    <property type="evidence" value="ECO:0007669"/>
    <property type="project" value="TreeGrafter"/>
</dbReference>
<comment type="caution">
    <text evidence="10">The sequence shown here is derived from an EMBL/GenBank/DDBJ whole genome shotgun (WGS) entry which is preliminary data.</text>
</comment>
<evidence type="ECO:0000256" key="5">
    <source>
        <dbReference type="ARBA" id="ARBA00023015"/>
    </source>
</evidence>
<dbReference type="SUPFAM" id="SSF46785">
    <property type="entry name" value="Winged helix' DNA-binding domain"/>
    <property type="match status" value="1"/>
</dbReference>
<dbReference type="GO" id="GO:0045892">
    <property type="term" value="P:negative regulation of DNA-templated transcription"/>
    <property type="evidence" value="ECO:0007669"/>
    <property type="project" value="TreeGrafter"/>
</dbReference>
<comment type="cofactor">
    <cofactor evidence="8">
        <name>Zn(2+)</name>
        <dbReference type="ChEBI" id="CHEBI:29105"/>
    </cofactor>
    <text evidence="8">Binds 1 zinc ion per subunit.</text>
</comment>
<dbReference type="CDD" id="cd07153">
    <property type="entry name" value="Fur_like"/>
    <property type="match status" value="1"/>
</dbReference>
<dbReference type="Gene3D" id="1.10.10.10">
    <property type="entry name" value="Winged helix-like DNA-binding domain superfamily/Winged helix DNA-binding domain"/>
    <property type="match status" value="1"/>
</dbReference>
<gene>
    <name evidence="10" type="primary">fur</name>
    <name evidence="10" type="ORF">HMPREF0444_0544</name>
</gene>
<organism evidence="10 11">
    <name type="scientific">Granulicatella adiacens ATCC 49175</name>
    <dbReference type="NCBI Taxonomy" id="638301"/>
    <lineage>
        <taxon>Bacteria</taxon>
        <taxon>Bacillati</taxon>
        <taxon>Bacillota</taxon>
        <taxon>Bacilli</taxon>
        <taxon>Lactobacillales</taxon>
        <taxon>Carnobacteriaceae</taxon>
        <taxon>Granulicatella</taxon>
    </lineage>
</organism>
<dbReference type="GO" id="GO:0003700">
    <property type="term" value="F:DNA-binding transcription factor activity"/>
    <property type="evidence" value="ECO:0007669"/>
    <property type="project" value="InterPro"/>
</dbReference>
<dbReference type="Gene3D" id="3.30.1490.190">
    <property type="match status" value="1"/>
</dbReference>
<evidence type="ECO:0000256" key="9">
    <source>
        <dbReference type="PIRSR" id="PIRSR602481-2"/>
    </source>
</evidence>
<keyword evidence="6" id="KW-0238">DNA-binding</keyword>
<feature type="binding site" evidence="8">
    <location>
        <position position="106"/>
    </location>
    <ligand>
        <name>Zn(2+)</name>
        <dbReference type="ChEBI" id="CHEBI:29105"/>
    </ligand>
</feature>
<evidence type="ECO:0000256" key="8">
    <source>
        <dbReference type="PIRSR" id="PIRSR602481-1"/>
    </source>
</evidence>
<accession>C8NF49</accession>
<evidence type="ECO:0000256" key="1">
    <source>
        <dbReference type="ARBA" id="ARBA00007957"/>
    </source>
</evidence>
<feature type="binding site" evidence="8">
    <location>
        <position position="109"/>
    </location>
    <ligand>
        <name>Zn(2+)</name>
        <dbReference type="ChEBI" id="CHEBI:29105"/>
    </ligand>
</feature>
<evidence type="ECO:0000256" key="2">
    <source>
        <dbReference type="ARBA" id="ARBA00022491"/>
    </source>
</evidence>
<dbReference type="PANTHER" id="PTHR33202">
    <property type="entry name" value="ZINC UPTAKE REGULATION PROTEIN"/>
    <property type="match status" value="1"/>
</dbReference>
<feature type="binding site" evidence="8">
    <location>
        <position position="149"/>
    </location>
    <ligand>
        <name>Zn(2+)</name>
        <dbReference type="ChEBI" id="CHEBI:29105"/>
    </ligand>
</feature>
<evidence type="ECO:0000313" key="11">
    <source>
        <dbReference type="Proteomes" id="UP000005926"/>
    </source>
</evidence>
<dbReference type="FunFam" id="1.10.10.10:FF:000051">
    <property type="entry name" value="Fur family transcriptional regulator"/>
    <property type="match status" value="1"/>
</dbReference>
<reference evidence="10 11" key="1">
    <citation type="submission" date="2009-08" db="EMBL/GenBank/DDBJ databases">
        <authorList>
            <person name="Muzny D."/>
            <person name="Qin X."/>
            <person name="Deng J."/>
            <person name="Jiang H."/>
            <person name="Liu Y."/>
            <person name="Qu J."/>
            <person name="Song X.-Z."/>
            <person name="Zhang L."/>
            <person name="Thornton R."/>
            <person name="Coyle M."/>
            <person name="Francisco L."/>
            <person name="Jackson L."/>
            <person name="Javaid M."/>
            <person name="Korchina V."/>
            <person name="Kovar C."/>
            <person name="Mata R."/>
            <person name="Mathew T."/>
            <person name="Ngo R."/>
            <person name="Nguyen L."/>
            <person name="Nguyen N."/>
            <person name="Okwuonu G."/>
            <person name="Ongeri F."/>
            <person name="Pham C."/>
            <person name="Simmons D."/>
            <person name="Wilczek-Boney K."/>
            <person name="Hale W."/>
            <person name="Jakkamsetti A."/>
            <person name="Pham P."/>
            <person name="Ruth R."/>
            <person name="San Lucas F."/>
            <person name="Warren J."/>
            <person name="Zhang J."/>
            <person name="Zhao Z."/>
            <person name="Zhou C."/>
            <person name="Zhu D."/>
            <person name="Lee S."/>
            <person name="Bess C."/>
            <person name="Blankenburg K."/>
            <person name="Forbes L."/>
            <person name="Fu Q."/>
            <person name="Gubbala S."/>
            <person name="Hirani K."/>
            <person name="Jayaseelan J.C."/>
            <person name="Lara F."/>
            <person name="Munidasa M."/>
            <person name="Palculict T."/>
            <person name="Patil S."/>
            <person name="Pu L.-L."/>
            <person name="Saada N."/>
            <person name="Tang L."/>
            <person name="Weissenberger G."/>
            <person name="Zhu Y."/>
            <person name="Hemphill L."/>
            <person name="Shang Y."/>
            <person name="Youmans B."/>
            <person name="Ayvaz T."/>
            <person name="Ross M."/>
            <person name="Santibanez J."/>
            <person name="Aqrawi P."/>
            <person name="Gross S."/>
            <person name="Joshi V."/>
            <person name="Fowler G."/>
            <person name="Nazareth L."/>
            <person name="Reid J."/>
            <person name="Worley K."/>
            <person name="Petrosino J."/>
            <person name="Highlander S."/>
            <person name="Gibbs R."/>
        </authorList>
    </citation>
    <scope>NUCLEOTIDE SEQUENCE [LARGE SCALE GENOMIC DNA]</scope>
    <source>
        <strain evidence="10 11">ATCC 49175</strain>
    </source>
</reference>
<dbReference type="GeneID" id="78413123"/>
<dbReference type="HOGENOM" id="CLU_096072_3_1_9"/>
<dbReference type="InterPro" id="IPR002481">
    <property type="entry name" value="FUR"/>
</dbReference>
<dbReference type="Pfam" id="PF01475">
    <property type="entry name" value="FUR"/>
    <property type="match status" value="1"/>
</dbReference>
<dbReference type="InterPro" id="IPR036390">
    <property type="entry name" value="WH_DNA-bd_sf"/>
</dbReference>
<feature type="binding site" evidence="8">
    <location>
        <position position="146"/>
    </location>
    <ligand>
        <name>Zn(2+)</name>
        <dbReference type="ChEBI" id="CHEBI:29105"/>
    </ligand>
</feature>
<proteinExistence type="inferred from homology"/>
<comment type="cofactor">
    <cofactor evidence="9">
        <name>Mn(2+)</name>
        <dbReference type="ChEBI" id="CHEBI:29035"/>
    </cofactor>
    <cofactor evidence="9">
        <name>Fe(2+)</name>
        <dbReference type="ChEBI" id="CHEBI:29033"/>
    </cofactor>
    <text evidence="9">Binds 1 Mn(2+) or Fe(2+) ion per subunit.</text>
</comment>
<evidence type="ECO:0000313" key="10">
    <source>
        <dbReference type="EMBL" id="EEW37758.1"/>
    </source>
</evidence>
<dbReference type="GO" id="GO:0008270">
    <property type="term" value="F:zinc ion binding"/>
    <property type="evidence" value="ECO:0007669"/>
    <property type="project" value="TreeGrafter"/>
</dbReference>
<dbReference type="PANTHER" id="PTHR33202:SF7">
    <property type="entry name" value="FERRIC UPTAKE REGULATION PROTEIN"/>
    <property type="match status" value="1"/>
</dbReference>
<sequence length="154" mass="18022">MEANRLSSISIEEIQKKLQEEGFKLTLQRQATVEILLEHLNELLTAEEIYMFVKEKYPDIGLATVYRTLEILTDLEVVTRNIFDDGIGRYHLKQSVSRHFAHHLLCVKCGQIQEVEEDLLIDVEQKVLEQFHFQVLDHRLTFHGICKNCQQKEG</sequence>
<dbReference type="InterPro" id="IPR043135">
    <property type="entry name" value="Fur_C"/>
</dbReference>
<dbReference type="InterPro" id="IPR036388">
    <property type="entry name" value="WH-like_DNA-bd_sf"/>
</dbReference>
<keyword evidence="11" id="KW-1185">Reference proteome</keyword>
<evidence type="ECO:0000256" key="3">
    <source>
        <dbReference type="ARBA" id="ARBA00022723"/>
    </source>
</evidence>
<keyword evidence="3 8" id="KW-0479">Metal-binding</keyword>
<feature type="binding site" evidence="9">
    <location>
        <position position="138"/>
    </location>
    <ligand>
        <name>Fe cation</name>
        <dbReference type="ChEBI" id="CHEBI:24875"/>
    </ligand>
</feature>
<dbReference type="STRING" id="638301.HMPREF0444_0544"/>
<dbReference type="AlphaFoldDB" id="C8NF49"/>
<evidence type="ECO:0000256" key="4">
    <source>
        <dbReference type="ARBA" id="ARBA00022833"/>
    </source>
</evidence>
<evidence type="ECO:0000256" key="6">
    <source>
        <dbReference type="ARBA" id="ARBA00023125"/>
    </source>
</evidence>
<protein>
    <submittedName>
        <fullName evidence="10">Transcriptional regulator, Fur family</fullName>
    </submittedName>
</protein>
<dbReference type="eggNOG" id="COG0735">
    <property type="taxonomic scope" value="Bacteria"/>
</dbReference>
<keyword evidence="4 8" id="KW-0862">Zinc</keyword>
<evidence type="ECO:0000256" key="7">
    <source>
        <dbReference type="ARBA" id="ARBA00023163"/>
    </source>
</evidence>
<keyword evidence="2" id="KW-0678">Repressor</keyword>